<accession>A0A6P1QS40</accession>
<organism evidence="1 2">
    <name type="scientific">Bergeyella cardium</name>
    <dbReference type="NCBI Taxonomy" id="1585976"/>
    <lineage>
        <taxon>Bacteria</taxon>
        <taxon>Pseudomonadati</taxon>
        <taxon>Bacteroidota</taxon>
        <taxon>Flavobacteriia</taxon>
        <taxon>Flavobacteriales</taxon>
        <taxon>Weeksellaceae</taxon>
        <taxon>Bergeyella</taxon>
    </lineage>
</organism>
<gene>
    <name evidence="1" type="ORF">DBX24_01165</name>
</gene>
<dbReference type="KEGG" id="bcad:DBX24_01165"/>
<protein>
    <submittedName>
        <fullName evidence="1">Uncharacterized protein</fullName>
    </submittedName>
</protein>
<evidence type="ECO:0000313" key="1">
    <source>
        <dbReference type="EMBL" id="QHN64599.1"/>
    </source>
</evidence>
<dbReference type="AlphaFoldDB" id="A0A6P1QS40"/>
<keyword evidence="2" id="KW-1185">Reference proteome</keyword>
<dbReference type="Proteomes" id="UP000464318">
    <property type="component" value="Chromosome"/>
</dbReference>
<reference evidence="1 2" key="1">
    <citation type="submission" date="2018-04" db="EMBL/GenBank/DDBJ databases">
        <title>Characteristic and Complete Genome Sequencing of A Novel Member of Infective Endocarditis Causative Bacteria: Bergeyella cardium QL-PH.</title>
        <authorList>
            <person name="Pan H."/>
            <person name="Sun E."/>
            <person name="Zhang Y."/>
        </authorList>
    </citation>
    <scope>NUCLEOTIDE SEQUENCE [LARGE SCALE GENOMIC DNA]</scope>
    <source>
        <strain evidence="1 2">HPQL</strain>
    </source>
</reference>
<sequence>MKISQVIIEKIKTDNEFSIELAKVMKVQQQSVIGLARRNSSKLSLYQAVLFYKEKGYSEEQIFEKENQLSKTSVK</sequence>
<dbReference type="RefSeq" id="WP_160223709.1">
    <property type="nucleotide sequence ID" value="NZ_CP029149.1"/>
</dbReference>
<dbReference type="OrthoDB" id="1151243at2"/>
<evidence type="ECO:0000313" key="2">
    <source>
        <dbReference type="Proteomes" id="UP000464318"/>
    </source>
</evidence>
<name>A0A6P1QS40_9FLAO</name>
<dbReference type="EMBL" id="CP029149">
    <property type="protein sequence ID" value="QHN64599.1"/>
    <property type="molecule type" value="Genomic_DNA"/>
</dbReference>
<proteinExistence type="predicted"/>